<name>A0A922EEE9_CARIL</name>
<proteinExistence type="predicted"/>
<sequence length="124" mass="14198">MQIVLKNFPIDAFSLIFETLIPQLDIAIQVITGHGEFFRLFRALELEKLLPSTNPSGWIIHAIITWKVQLSNFGCERASSRKATTRPTRRLGIIVMSSTSRRKTSKHALHMFQETFFTSLHSLL</sequence>
<evidence type="ECO:0000313" key="2">
    <source>
        <dbReference type="Proteomes" id="UP000811246"/>
    </source>
</evidence>
<evidence type="ECO:0000313" key="1">
    <source>
        <dbReference type="EMBL" id="KAG6700353.1"/>
    </source>
</evidence>
<protein>
    <submittedName>
        <fullName evidence="1">Uncharacterized protein</fullName>
    </submittedName>
</protein>
<dbReference type="Proteomes" id="UP000811246">
    <property type="component" value="Chromosome 8"/>
</dbReference>
<gene>
    <name evidence="1" type="ORF">I3842_08G109200</name>
</gene>
<dbReference type="AlphaFoldDB" id="A0A922EEE9"/>
<dbReference type="EMBL" id="CM031832">
    <property type="protein sequence ID" value="KAG6700353.1"/>
    <property type="molecule type" value="Genomic_DNA"/>
</dbReference>
<reference evidence="1" key="1">
    <citation type="submission" date="2021-01" db="EMBL/GenBank/DDBJ databases">
        <authorList>
            <person name="Lovell J.T."/>
            <person name="Bentley N."/>
            <person name="Bhattarai G."/>
            <person name="Jenkins J.W."/>
            <person name="Sreedasyam A."/>
            <person name="Alarcon Y."/>
            <person name="Bock C."/>
            <person name="Boston L."/>
            <person name="Carlson J."/>
            <person name="Cervantes K."/>
            <person name="Clermont K."/>
            <person name="Krom N."/>
            <person name="Kubenka K."/>
            <person name="Mamidi S."/>
            <person name="Mattison C."/>
            <person name="Monteros M."/>
            <person name="Pisani C."/>
            <person name="Plott C."/>
            <person name="Rajasekar S."/>
            <person name="Rhein H.S."/>
            <person name="Rohla C."/>
            <person name="Song M."/>
            <person name="Hilaire R.S."/>
            <person name="Shu S."/>
            <person name="Wells L."/>
            <person name="Wang X."/>
            <person name="Webber J."/>
            <person name="Heerema R.J."/>
            <person name="Klein P."/>
            <person name="Conner P."/>
            <person name="Grauke L."/>
            <person name="Grimwood J."/>
            <person name="Schmutz J."/>
            <person name="Randall J.J."/>
        </authorList>
    </citation>
    <scope>NUCLEOTIDE SEQUENCE</scope>
    <source>
        <tissue evidence="1">Leaf</tissue>
    </source>
</reference>
<comment type="caution">
    <text evidence="1">The sequence shown here is derived from an EMBL/GenBank/DDBJ whole genome shotgun (WGS) entry which is preliminary data.</text>
</comment>
<organism evidence="1 2">
    <name type="scientific">Carya illinoinensis</name>
    <name type="common">Pecan</name>
    <dbReference type="NCBI Taxonomy" id="32201"/>
    <lineage>
        <taxon>Eukaryota</taxon>
        <taxon>Viridiplantae</taxon>
        <taxon>Streptophyta</taxon>
        <taxon>Embryophyta</taxon>
        <taxon>Tracheophyta</taxon>
        <taxon>Spermatophyta</taxon>
        <taxon>Magnoliopsida</taxon>
        <taxon>eudicotyledons</taxon>
        <taxon>Gunneridae</taxon>
        <taxon>Pentapetalae</taxon>
        <taxon>rosids</taxon>
        <taxon>fabids</taxon>
        <taxon>Fagales</taxon>
        <taxon>Juglandaceae</taxon>
        <taxon>Carya</taxon>
    </lineage>
</organism>
<accession>A0A922EEE9</accession>